<dbReference type="EMBL" id="FOUY01000004">
    <property type="protein sequence ID" value="SFM88374.1"/>
    <property type="molecule type" value="Genomic_DNA"/>
</dbReference>
<keyword evidence="3" id="KW-1185">Reference proteome</keyword>
<dbReference type="RefSeq" id="WP_177238292.1">
    <property type="nucleotide sequence ID" value="NZ_FOUY01000004.1"/>
</dbReference>
<evidence type="ECO:0000313" key="2">
    <source>
        <dbReference type="EMBL" id="SFM88374.1"/>
    </source>
</evidence>
<feature type="domain" description="PE" evidence="1">
    <location>
        <begin position="21"/>
        <end position="102"/>
    </location>
</feature>
<dbReference type="Proteomes" id="UP000199614">
    <property type="component" value="Unassembled WGS sequence"/>
</dbReference>
<sequence length="116" mass="12667">MSLSPEQQRSIEGLVAQVNVDNVLQVAAVLRRQADDMAAHLTVADQDLTVQRCGEDPVSTDAQQLFQAKIDQILSVHWAHVEEIVAACEALRVTARNYGHLEDVITAALGAPLEIR</sequence>
<evidence type="ECO:0000259" key="1">
    <source>
        <dbReference type="Pfam" id="PF00934"/>
    </source>
</evidence>
<evidence type="ECO:0000313" key="3">
    <source>
        <dbReference type="Proteomes" id="UP000199614"/>
    </source>
</evidence>
<dbReference type="InterPro" id="IPR000084">
    <property type="entry name" value="PE-PGRS_N"/>
</dbReference>
<name>A0A1I4UH80_PSUAM</name>
<accession>A0A1I4UH80</accession>
<gene>
    <name evidence="2" type="ORF">SAMN05216207_100499</name>
</gene>
<dbReference type="AlphaFoldDB" id="A0A1I4UH80"/>
<organism evidence="2 3">
    <name type="scientific">Pseudonocardia ammonioxydans</name>
    <dbReference type="NCBI Taxonomy" id="260086"/>
    <lineage>
        <taxon>Bacteria</taxon>
        <taxon>Bacillati</taxon>
        <taxon>Actinomycetota</taxon>
        <taxon>Actinomycetes</taxon>
        <taxon>Pseudonocardiales</taxon>
        <taxon>Pseudonocardiaceae</taxon>
        <taxon>Pseudonocardia</taxon>
    </lineage>
</organism>
<proteinExistence type="predicted"/>
<reference evidence="2 3" key="1">
    <citation type="submission" date="2016-10" db="EMBL/GenBank/DDBJ databases">
        <authorList>
            <person name="de Groot N.N."/>
        </authorList>
    </citation>
    <scope>NUCLEOTIDE SEQUENCE [LARGE SCALE GENOMIC DNA]</scope>
    <source>
        <strain evidence="2 3">CGMCC 4.1877</strain>
    </source>
</reference>
<dbReference type="Pfam" id="PF00934">
    <property type="entry name" value="PE"/>
    <property type="match status" value="1"/>
</dbReference>
<protein>
    <submittedName>
        <fullName evidence="2">PE family protein</fullName>
    </submittedName>
</protein>
<dbReference type="STRING" id="260086.SAMN05216207_100499"/>